<comment type="pathway">
    <text evidence="1">Cofactor biosynthesis; thiamine diphosphate biosynthesis.</text>
</comment>
<organism evidence="4 5">
    <name type="scientific">Peptostreptococcus equinus</name>
    <dbReference type="NCBI Taxonomy" id="3003601"/>
    <lineage>
        <taxon>Bacteria</taxon>
        <taxon>Bacillati</taxon>
        <taxon>Bacillota</taxon>
        <taxon>Clostridia</taxon>
        <taxon>Peptostreptococcales</taxon>
        <taxon>Peptostreptococcaceae</taxon>
        <taxon>Peptostreptococcus</taxon>
    </lineage>
</organism>
<dbReference type="InterPro" id="IPR036206">
    <property type="entry name" value="ThiamineP_synth_sf"/>
</dbReference>
<keyword evidence="5" id="KW-1185">Reference proteome</keyword>
<dbReference type="CDD" id="cd00564">
    <property type="entry name" value="TMP_TenI"/>
    <property type="match status" value="1"/>
</dbReference>
<keyword evidence="2" id="KW-0784">Thiamine biosynthesis</keyword>
<dbReference type="Pfam" id="PF02581">
    <property type="entry name" value="TMP-TENI"/>
    <property type="match status" value="1"/>
</dbReference>
<dbReference type="PANTHER" id="PTHR20857:SF15">
    <property type="entry name" value="THIAMINE-PHOSPHATE SYNTHASE"/>
    <property type="match status" value="1"/>
</dbReference>
<dbReference type="Proteomes" id="UP001164187">
    <property type="component" value="Chromosome"/>
</dbReference>
<dbReference type="InterPro" id="IPR013785">
    <property type="entry name" value="Aldolase_TIM"/>
</dbReference>
<evidence type="ECO:0000313" key="5">
    <source>
        <dbReference type="Proteomes" id="UP001164187"/>
    </source>
</evidence>
<gene>
    <name evidence="4" type="ORF">O0R46_00090</name>
</gene>
<dbReference type="EMBL" id="CP114052">
    <property type="protein sequence ID" value="WAW14933.1"/>
    <property type="molecule type" value="Genomic_DNA"/>
</dbReference>
<evidence type="ECO:0000259" key="3">
    <source>
        <dbReference type="Pfam" id="PF02581"/>
    </source>
</evidence>
<dbReference type="InterPro" id="IPR022998">
    <property type="entry name" value="ThiamineP_synth_TenI"/>
</dbReference>
<dbReference type="PANTHER" id="PTHR20857">
    <property type="entry name" value="THIAMINE-PHOSPHATE PYROPHOSPHORYLASE"/>
    <property type="match status" value="1"/>
</dbReference>
<sequence>MKTKLKIISNRNLCLDLEEKIEYVLYKYSKGEILTKFEIDSLILREKDLDLDEYKYLFTKIKEVCDKYNVEIYAHMHWGLALELGIKKIHLPMTSFINLCKSKKINEFYDIGVSIHSLEEAKFAEINGASYVTFSHVFETDCKKNIKPRGLEPLKNICQKISIPVYALGGIDEYNYYKTIKYGASGVCMMSNIMEIK</sequence>
<dbReference type="SUPFAM" id="SSF51391">
    <property type="entry name" value="Thiamin phosphate synthase"/>
    <property type="match status" value="1"/>
</dbReference>
<proteinExistence type="predicted"/>
<dbReference type="RefSeq" id="WP_269311625.1">
    <property type="nucleotide sequence ID" value="NZ_CP114052.1"/>
</dbReference>
<protein>
    <submittedName>
        <fullName evidence="4">Thiamine phosphate synthase</fullName>
    </submittedName>
</protein>
<accession>A0ABY7JRZ0</accession>
<reference evidence="4" key="1">
    <citation type="submission" date="2022-12" db="EMBL/GenBank/DDBJ databases">
        <title>Peptostreptococcus.</title>
        <authorList>
            <person name="Lee S.H."/>
        </authorList>
    </citation>
    <scope>NUCLEOTIDE SEQUENCE</scope>
    <source>
        <strain evidence="4">CBA3647</strain>
    </source>
</reference>
<name>A0ABY7JRZ0_9FIRM</name>
<feature type="domain" description="Thiamine phosphate synthase/TenI" evidence="3">
    <location>
        <begin position="36"/>
        <end position="193"/>
    </location>
</feature>
<dbReference type="Gene3D" id="3.20.20.70">
    <property type="entry name" value="Aldolase class I"/>
    <property type="match status" value="1"/>
</dbReference>
<evidence type="ECO:0000313" key="4">
    <source>
        <dbReference type="EMBL" id="WAW14933.1"/>
    </source>
</evidence>
<evidence type="ECO:0000256" key="2">
    <source>
        <dbReference type="ARBA" id="ARBA00022977"/>
    </source>
</evidence>
<evidence type="ECO:0000256" key="1">
    <source>
        <dbReference type="ARBA" id="ARBA00004948"/>
    </source>
</evidence>